<accession>A0A7J7MA63</accession>
<reference evidence="5 6" key="1">
    <citation type="journal article" date="2020" name="IScience">
        <title>Genome Sequencing of the Endangered Kingdonia uniflora (Circaeasteraceae, Ranunculales) Reveals Potential Mechanisms of Evolutionary Specialization.</title>
        <authorList>
            <person name="Sun Y."/>
            <person name="Deng T."/>
            <person name="Zhang A."/>
            <person name="Moore M.J."/>
            <person name="Landis J.B."/>
            <person name="Lin N."/>
            <person name="Zhang H."/>
            <person name="Zhang X."/>
            <person name="Huang J."/>
            <person name="Zhang X."/>
            <person name="Sun H."/>
            <person name="Wang H."/>
        </authorList>
    </citation>
    <scope>NUCLEOTIDE SEQUENCE [LARGE SCALE GENOMIC DNA]</scope>
    <source>
        <strain evidence="5">TB1705</strain>
        <tissue evidence="5">Leaf</tissue>
    </source>
</reference>
<protein>
    <recommendedName>
        <fullName evidence="4">Disease resistance N-terminal domain-containing protein</fullName>
    </recommendedName>
</protein>
<evidence type="ECO:0000256" key="1">
    <source>
        <dbReference type="ARBA" id="ARBA00022737"/>
    </source>
</evidence>
<gene>
    <name evidence="5" type="ORF">GIB67_002005</name>
</gene>
<evidence type="ECO:0000313" key="5">
    <source>
        <dbReference type="EMBL" id="KAF6151722.1"/>
    </source>
</evidence>
<feature type="domain" description="Disease resistance N-terminal" evidence="4">
    <location>
        <begin position="9"/>
        <end position="63"/>
    </location>
</feature>
<evidence type="ECO:0000259" key="4">
    <source>
        <dbReference type="Pfam" id="PF18052"/>
    </source>
</evidence>
<evidence type="ECO:0000313" key="6">
    <source>
        <dbReference type="Proteomes" id="UP000541444"/>
    </source>
</evidence>
<proteinExistence type="predicted"/>
<sequence>MADALIFVVVEQLASFLLDKLKKEVKLVLSAPKDVQELHDIFDNIRDVLDDAEKRHVKNVILNLEKNEIKKVPEVHG</sequence>
<dbReference type="Pfam" id="PF18052">
    <property type="entry name" value="Rx_N"/>
    <property type="match status" value="1"/>
</dbReference>
<keyword evidence="3" id="KW-0611">Plant defense</keyword>
<name>A0A7J7MA63_9MAGN</name>
<organism evidence="5 6">
    <name type="scientific">Kingdonia uniflora</name>
    <dbReference type="NCBI Taxonomy" id="39325"/>
    <lineage>
        <taxon>Eukaryota</taxon>
        <taxon>Viridiplantae</taxon>
        <taxon>Streptophyta</taxon>
        <taxon>Embryophyta</taxon>
        <taxon>Tracheophyta</taxon>
        <taxon>Spermatophyta</taxon>
        <taxon>Magnoliopsida</taxon>
        <taxon>Ranunculales</taxon>
        <taxon>Circaeasteraceae</taxon>
        <taxon>Kingdonia</taxon>
    </lineage>
</organism>
<dbReference type="InterPro" id="IPR041118">
    <property type="entry name" value="Rx_N"/>
</dbReference>
<dbReference type="Proteomes" id="UP000541444">
    <property type="component" value="Unassembled WGS sequence"/>
</dbReference>
<evidence type="ECO:0000256" key="3">
    <source>
        <dbReference type="ARBA" id="ARBA00022821"/>
    </source>
</evidence>
<comment type="caution">
    <text evidence="5">The sequence shown here is derived from an EMBL/GenBank/DDBJ whole genome shotgun (WGS) entry which is preliminary data.</text>
</comment>
<keyword evidence="1" id="KW-0677">Repeat</keyword>
<dbReference type="Gene3D" id="1.20.5.4130">
    <property type="match status" value="1"/>
</dbReference>
<dbReference type="EMBL" id="JACGCM010001662">
    <property type="protein sequence ID" value="KAF6151722.1"/>
    <property type="molecule type" value="Genomic_DNA"/>
</dbReference>
<keyword evidence="6" id="KW-1185">Reference proteome</keyword>
<keyword evidence="2" id="KW-0547">Nucleotide-binding</keyword>
<dbReference type="GO" id="GO:0006952">
    <property type="term" value="P:defense response"/>
    <property type="evidence" value="ECO:0007669"/>
    <property type="project" value="UniProtKB-KW"/>
</dbReference>
<dbReference type="GO" id="GO:0000166">
    <property type="term" value="F:nucleotide binding"/>
    <property type="evidence" value="ECO:0007669"/>
    <property type="project" value="UniProtKB-KW"/>
</dbReference>
<dbReference type="AlphaFoldDB" id="A0A7J7MA63"/>
<evidence type="ECO:0000256" key="2">
    <source>
        <dbReference type="ARBA" id="ARBA00022741"/>
    </source>
</evidence>